<reference evidence="1 2" key="1">
    <citation type="submission" date="2018-03" db="EMBL/GenBank/DDBJ databases">
        <authorList>
            <person name="Guldener U."/>
        </authorList>
    </citation>
    <scope>NUCLEOTIDE SEQUENCE [LARGE SCALE GENOMIC DNA]</scope>
    <source>
        <strain evidence="1 2">NBRC100155</strain>
    </source>
</reference>
<keyword evidence="2" id="KW-1185">Reference proteome</keyword>
<gene>
    <name evidence="1" type="ORF">UTRI_00316</name>
</gene>
<name>A0A5C3DUY5_9BASI</name>
<protein>
    <submittedName>
        <fullName evidence="1">Uncharacterized protein</fullName>
    </submittedName>
</protein>
<organism evidence="1 2">
    <name type="scientific">Ustilago trichophora</name>
    <dbReference type="NCBI Taxonomy" id="86804"/>
    <lineage>
        <taxon>Eukaryota</taxon>
        <taxon>Fungi</taxon>
        <taxon>Dikarya</taxon>
        <taxon>Basidiomycota</taxon>
        <taxon>Ustilaginomycotina</taxon>
        <taxon>Ustilaginomycetes</taxon>
        <taxon>Ustilaginales</taxon>
        <taxon>Ustilaginaceae</taxon>
        <taxon>Ustilago</taxon>
    </lineage>
</organism>
<dbReference type="AlphaFoldDB" id="A0A5C3DUY5"/>
<proteinExistence type="predicted"/>
<evidence type="ECO:0000313" key="1">
    <source>
        <dbReference type="EMBL" id="SPO20839.1"/>
    </source>
</evidence>
<dbReference type="EMBL" id="OOIN01000002">
    <property type="protein sequence ID" value="SPO20839.1"/>
    <property type="molecule type" value="Genomic_DNA"/>
</dbReference>
<dbReference type="Proteomes" id="UP000324022">
    <property type="component" value="Unassembled WGS sequence"/>
</dbReference>
<evidence type="ECO:0000313" key="2">
    <source>
        <dbReference type="Proteomes" id="UP000324022"/>
    </source>
</evidence>
<sequence>MTTAVVNWYEPTATKNYDAYCTKGGALASEKHVCFNANPEFFTSDLRGSNFHGILDDHDHSSNFVMLPIRKTSIIHAAHYTITVDFSLPDSGISRNCAAVTINQNGAGSGLTVCQPGASPVDVPTWLS</sequence>
<accession>A0A5C3DUY5</accession>